<proteinExistence type="predicted"/>
<evidence type="ECO:0000256" key="1">
    <source>
        <dbReference type="SAM" id="Phobius"/>
    </source>
</evidence>
<keyword evidence="1" id="KW-0812">Transmembrane</keyword>
<feature type="transmembrane region" description="Helical" evidence="1">
    <location>
        <begin position="6"/>
        <end position="24"/>
    </location>
</feature>
<reference evidence="4" key="1">
    <citation type="submission" date="2021-05" db="EMBL/GenBank/DDBJ databases">
        <title>Direct Submission.</title>
        <authorList>
            <person name="Li K."/>
            <person name="Gao J."/>
        </authorList>
    </citation>
    <scope>NUCLEOTIDE SEQUENCE [LARGE SCALE GENOMIC DNA]</scope>
    <source>
        <strain evidence="4">HDS12</strain>
    </source>
</reference>
<accession>A0ABX8C5K3</accession>
<evidence type="ECO:0000313" key="3">
    <source>
        <dbReference type="EMBL" id="QUX29704.1"/>
    </source>
</evidence>
<dbReference type="RefSeq" id="WP_212642537.1">
    <property type="nucleotide sequence ID" value="NZ_CP074132.1"/>
</dbReference>
<name>A0ABX8C5K3_9ACTN</name>
<keyword evidence="4" id="KW-1185">Reference proteome</keyword>
<keyword evidence="1" id="KW-1133">Transmembrane helix</keyword>
<protein>
    <recommendedName>
        <fullName evidence="2">Putative Flp pilus-assembly TadG-like N-terminal domain-containing protein</fullName>
    </recommendedName>
</protein>
<organism evidence="3 4">
    <name type="scientific">Nocardiopsis akebiae</name>
    <dbReference type="NCBI Taxonomy" id="2831968"/>
    <lineage>
        <taxon>Bacteria</taxon>
        <taxon>Bacillati</taxon>
        <taxon>Actinomycetota</taxon>
        <taxon>Actinomycetes</taxon>
        <taxon>Streptosporangiales</taxon>
        <taxon>Nocardiopsidaceae</taxon>
        <taxon>Nocardiopsis</taxon>
    </lineage>
</organism>
<dbReference type="EMBL" id="CP074132">
    <property type="protein sequence ID" value="QUX29704.1"/>
    <property type="molecule type" value="Genomic_DNA"/>
</dbReference>
<dbReference type="Pfam" id="PF13400">
    <property type="entry name" value="Tad"/>
    <property type="match status" value="1"/>
</dbReference>
<keyword evidence="1" id="KW-0472">Membrane</keyword>
<dbReference type="Proteomes" id="UP000678016">
    <property type="component" value="Chromosome"/>
</dbReference>
<evidence type="ECO:0000313" key="4">
    <source>
        <dbReference type="Proteomes" id="UP000678016"/>
    </source>
</evidence>
<feature type="domain" description="Putative Flp pilus-assembly TadG-like N-terminal" evidence="2">
    <location>
        <begin position="8"/>
        <end position="50"/>
    </location>
</feature>
<gene>
    <name evidence="3" type="ORF">KGD83_03770</name>
</gene>
<sequence>MGGGSPSAFVVAIAATLLACLGLVHDGAQMLRAKTRTTTLAHEAARAGAQHLDADLLRTGTLALDRDEARGAARDHARLASAGAGANAQAGTNAAAAVDVVVSADEVTVTVTTTYRPTVLAVLGEVEIASRATATAHTPTP</sequence>
<dbReference type="InterPro" id="IPR028087">
    <property type="entry name" value="Tad_N"/>
</dbReference>
<evidence type="ECO:0000259" key="2">
    <source>
        <dbReference type="Pfam" id="PF13400"/>
    </source>
</evidence>